<reference evidence="4" key="1">
    <citation type="journal article" date="2019" name="Int. J. Syst. Evol. Microbiol.">
        <title>The Global Catalogue of Microorganisms (GCM) 10K type strain sequencing project: providing services to taxonomists for standard genome sequencing and annotation.</title>
        <authorList>
            <consortium name="The Broad Institute Genomics Platform"/>
            <consortium name="The Broad Institute Genome Sequencing Center for Infectious Disease"/>
            <person name="Wu L."/>
            <person name="Ma J."/>
        </authorList>
    </citation>
    <scope>NUCLEOTIDE SEQUENCE [LARGE SCALE GENOMIC DNA]</scope>
    <source>
        <strain evidence="4">JCM 18324</strain>
    </source>
</reference>
<accession>A0ABP8ZMR9</accession>
<dbReference type="Pfam" id="PF25023">
    <property type="entry name" value="TEN_YD-shell"/>
    <property type="match status" value="1"/>
</dbReference>
<keyword evidence="4" id="KW-1185">Reference proteome</keyword>
<sequence length="168" mass="18090">MWPGEQGFVGGTMDESTGLTHLGAREYDPALGRFISVDPKMDMAESQTMNPYAYANNSPVTFSDPSGAFWGIPQLVIQAMKLYRKAVASLSGGTPPAPSEPTPTVSKKDVERARWLKKQSKTDMVIHVAKEAVKEAGGYNGIVDCSSATGRGARWSMRGGRVQFGGFL</sequence>
<dbReference type="Proteomes" id="UP001501147">
    <property type="component" value="Unassembled WGS sequence"/>
</dbReference>
<evidence type="ECO:0000256" key="1">
    <source>
        <dbReference type="ARBA" id="ARBA00022737"/>
    </source>
</evidence>
<keyword evidence="1" id="KW-0677">Repeat</keyword>
<evidence type="ECO:0000313" key="3">
    <source>
        <dbReference type="EMBL" id="GAA4760532.1"/>
    </source>
</evidence>
<gene>
    <name evidence="3" type="ORF">GCM10023329_02090</name>
</gene>
<dbReference type="InterPro" id="IPR050708">
    <property type="entry name" value="T6SS_VgrG/RHS"/>
</dbReference>
<proteinExistence type="predicted"/>
<dbReference type="InterPro" id="IPR022385">
    <property type="entry name" value="Rhs_assc_core"/>
</dbReference>
<feature type="domain" description="Teneurin-like YD-shell" evidence="2">
    <location>
        <begin position="7"/>
        <end position="60"/>
    </location>
</feature>
<dbReference type="Gene3D" id="2.180.10.10">
    <property type="entry name" value="RHS repeat-associated core"/>
    <property type="match status" value="1"/>
</dbReference>
<dbReference type="PANTHER" id="PTHR32305:SF17">
    <property type="entry name" value="TRNA NUCLEASE WAPA"/>
    <property type="match status" value="1"/>
</dbReference>
<evidence type="ECO:0000313" key="4">
    <source>
        <dbReference type="Proteomes" id="UP001501147"/>
    </source>
</evidence>
<dbReference type="InterPro" id="IPR056823">
    <property type="entry name" value="TEN-like_YD-shell"/>
</dbReference>
<dbReference type="EMBL" id="BAABJV010000001">
    <property type="protein sequence ID" value="GAA4760532.1"/>
    <property type="molecule type" value="Genomic_DNA"/>
</dbReference>
<evidence type="ECO:0000259" key="2">
    <source>
        <dbReference type="Pfam" id="PF25023"/>
    </source>
</evidence>
<protein>
    <recommendedName>
        <fullName evidence="2">Teneurin-like YD-shell domain-containing protein</fullName>
    </recommendedName>
</protein>
<comment type="caution">
    <text evidence="3">The sequence shown here is derived from an EMBL/GenBank/DDBJ whole genome shotgun (WGS) entry which is preliminary data.</text>
</comment>
<dbReference type="NCBIfam" id="TIGR03696">
    <property type="entry name" value="Rhs_assc_core"/>
    <property type="match status" value="1"/>
</dbReference>
<name>A0ABP8ZMR9_9ACTN</name>
<dbReference type="PANTHER" id="PTHR32305">
    <property type="match status" value="1"/>
</dbReference>
<organism evidence="3 4">
    <name type="scientific">Streptomyces sanyensis</name>
    <dbReference type="NCBI Taxonomy" id="568869"/>
    <lineage>
        <taxon>Bacteria</taxon>
        <taxon>Bacillati</taxon>
        <taxon>Actinomycetota</taxon>
        <taxon>Actinomycetes</taxon>
        <taxon>Kitasatosporales</taxon>
        <taxon>Streptomycetaceae</taxon>
        <taxon>Streptomyces</taxon>
    </lineage>
</organism>